<organism evidence="1 2">
    <name type="scientific">Polystyrenella longa</name>
    <dbReference type="NCBI Taxonomy" id="2528007"/>
    <lineage>
        <taxon>Bacteria</taxon>
        <taxon>Pseudomonadati</taxon>
        <taxon>Planctomycetota</taxon>
        <taxon>Planctomycetia</taxon>
        <taxon>Planctomycetales</taxon>
        <taxon>Planctomycetaceae</taxon>
        <taxon>Polystyrenella</taxon>
    </lineage>
</organism>
<dbReference type="PROSITE" id="PS51257">
    <property type="entry name" value="PROKAR_LIPOPROTEIN"/>
    <property type="match status" value="1"/>
</dbReference>
<protein>
    <submittedName>
        <fullName evidence="1">Uncharacterized protein</fullName>
    </submittedName>
</protein>
<dbReference type="EMBL" id="CP036281">
    <property type="protein sequence ID" value="QDU82362.1"/>
    <property type="molecule type" value="Genomic_DNA"/>
</dbReference>
<dbReference type="KEGG" id="plon:Pla110_41170"/>
<sequence length="845" mass="95491">MVSDKIWRFISRMVGSSEPKHFVFAMIVIVGGCLNTETPLFAENSLFSPRNEEAPFCYLAGDLRAWPVFYANLGEQQELHLVARRNGDVLSEGAVLEFDGLHVDVSKQGLLQIRAVEDASASFQLEMTVKQDDQLHETQAITIRPAPPARPLSYVSDLVDDLIRIYWDQPTRQFKPITREAFDQYFRRLQAQGVSRLIVWQSPCPLIVDPESFPKGDWERYSRQAQAIIDCEELTEGIQASPSLKSYQWLRMLMAARLTPEFGQLYSESAAAHGISLSASFRPFEPALTKYYEVPVFETDGTYLGEYLPTASPTVNFHHQEVGFAHYREVLRQMGQKNQAELDSIEVEGVLAPGLIDQQRLEELKGIELLASPYPPLDETSFVLVRDGEGNYELHRYAQIQERAESQIPRLGDAKLNVIDGRLTIDGIQLPESARYLIVRAPDQSEVSMDLPAVLQVVLTAKAGNRLGRVNSYVSLRGKDAESRSTRVAGIPEDGSYRTGFQAIENGIDLFRKSEKSRWNLSEGDLVIDVGAAWSVEMLDLERSAARDMVVRQLRPILAMEAFDEIFINTRSHTQLAASSADGPDGIQPMAHYRLKGTNYFHNGIDRAFAPISIAKEMEIQSLPTEQITTWQKGEWIDSCQTEDSPFVWRYQRNLAVARGIRALLQDLEQEFSGVRIRAVIPHNESVITNVRQGLESMNKSEGGVYGSDYIRHLWGSLNYIPVIGEGMAMVDLSGLSVEPTFLGIRYLPDEEPLALFVDQCTAEFHNNLGSSFRGPRSFFYEAQETLRNKDPQAKKRREEILCGLLAREEEIGEVILYESVDWLYNQPLFIEDKPVYDFLDCCSE</sequence>
<keyword evidence="2" id="KW-1185">Reference proteome</keyword>
<evidence type="ECO:0000313" key="2">
    <source>
        <dbReference type="Proteomes" id="UP000317178"/>
    </source>
</evidence>
<name>A0A518CT10_9PLAN</name>
<evidence type="ECO:0000313" key="1">
    <source>
        <dbReference type="EMBL" id="QDU82362.1"/>
    </source>
</evidence>
<proteinExistence type="predicted"/>
<accession>A0A518CT10</accession>
<gene>
    <name evidence="1" type="ORF">Pla110_41170</name>
</gene>
<dbReference type="AlphaFoldDB" id="A0A518CT10"/>
<reference evidence="1 2" key="1">
    <citation type="submission" date="2019-02" db="EMBL/GenBank/DDBJ databases">
        <title>Deep-cultivation of Planctomycetes and their phenomic and genomic characterization uncovers novel biology.</title>
        <authorList>
            <person name="Wiegand S."/>
            <person name="Jogler M."/>
            <person name="Boedeker C."/>
            <person name="Pinto D."/>
            <person name="Vollmers J."/>
            <person name="Rivas-Marin E."/>
            <person name="Kohn T."/>
            <person name="Peeters S.H."/>
            <person name="Heuer A."/>
            <person name="Rast P."/>
            <person name="Oberbeckmann S."/>
            <person name="Bunk B."/>
            <person name="Jeske O."/>
            <person name="Meyerdierks A."/>
            <person name="Storesund J.E."/>
            <person name="Kallscheuer N."/>
            <person name="Luecker S."/>
            <person name="Lage O.M."/>
            <person name="Pohl T."/>
            <person name="Merkel B.J."/>
            <person name="Hornburger P."/>
            <person name="Mueller R.-W."/>
            <person name="Bruemmer F."/>
            <person name="Labrenz M."/>
            <person name="Spormann A.M."/>
            <person name="Op den Camp H."/>
            <person name="Overmann J."/>
            <person name="Amann R."/>
            <person name="Jetten M.S.M."/>
            <person name="Mascher T."/>
            <person name="Medema M.H."/>
            <person name="Devos D.P."/>
            <person name="Kaster A.-K."/>
            <person name="Ovreas L."/>
            <person name="Rohde M."/>
            <person name="Galperin M.Y."/>
            <person name="Jogler C."/>
        </authorList>
    </citation>
    <scope>NUCLEOTIDE SEQUENCE [LARGE SCALE GENOMIC DNA]</scope>
    <source>
        <strain evidence="1 2">Pla110</strain>
    </source>
</reference>
<dbReference type="Proteomes" id="UP000317178">
    <property type="component" value="Chromosome"/>
</dbReference>